<keyword evidence="9" id="KW-0902">Two-component regulatory system</keyword>
<dbReference type="InterPro" id="IPR005467">
    <property type="entry name" value="His_kinase_dom"/>
</dbReference>
<dbReference type="GO" id="GO:0000155">
    <property type="term" value="F:phosphorelay sensor kinase activity"/>
    <property type="evidence" value="ECO:0007669"/>
    <property type="project" value="InterPro"/>
</dbReference>
<keyword evidence="17" id="KW-1185">Reference proteome</keyword>
<dbReference type="InterPro" id="IPR003660">
    <property type="entry name" value="HAMP_dom"/>
</dbReference>
<dbReference type="CDD" id="cd00082">
    <property type="entry name" value="HisKA"/>
    <property type="match status" value="1"/>
</dbReference>
<evidence type="ECO:0000256" key="1">
    <source>
        <dbReference type="ARBA" id="ARBA00000085"/>
    </source>
</evidence>
<evidence type="ECO:0000256" key="2">
    <source>
        <dbReference type="ARBA" id="ARBA00004370"/>
    </source>
</evidence>
<keyword evidence="6" id="KW-0547">Nucleotide-binding</keyword>
<evidence type="ECO:0000259" key="14">
    <source>
        <dbReference type="PROSITE" id="PS50113"/>
    </source>
</evidence>
<dbReference type="SMART" id="SM00091">
    <property type="entry name" value="PAS"/>
    <property type="match status" value="1"/>
</dbReference>
<dbReference type="Gene3D" id="3.30.450.20">
    <property type="entry name" value="PAS domain"/>
    <property type="match status" value="1"/>
</dbReference>
<dbReference type="PROSITE" id="PS50885">
    <property type="entry name" value="HAMP"/>
    <property type="match status" value="1"/>
</dbReference>
<comment type="catalytic activity">
    <reaction evidence="1">
        <text>ATP + protein L-histidine = ADP + protein N-phospho-L-histidine.</text>
        <dbReference type="EC" id="2.7.13.3"/>
    </reaction>
</comment>
<evidence type="ECO:0000256" key="4">
    <source>
        <dbReference type="ARBA" id="ARBA00022553"/>
    </source>
</evidence>
<dbReference type="InterPro" id="IPR035965">
    <property type="entry name" value="PAS-like_dom_sf"/>
</dbReference>
<accession>A0A5K8A8V1</accession>
<dbReference type="GO" id="GO:0016020">
    <property type="term" value="C:membrane"/>
    <property type="evidence" value="ECO:0007669"/>
    <property type="project" value="UniProtKB-SubCell"/>
</dbReference>
<dbReference type="Pfam" id="PF08448">
    <property type="entry name" value="PAS_4"/>
    <property type="match status" value="1"/>
</dbReference>
<dbReference type="Pfam" id="PF00672">
    <property type="entry name" value="HAMP"/>
    <property type="match status" value="1"/>
</dbReference>
<dbReference type="InterPro" id="IPR036097">
    <property type="entry name" value="HisK_dim/P_sf"/>
</dbReference>
<dbReference type="SMART" id="SM00388">
    <property type="entry name" value="HisKA"/>
    <property type="match status" value="1"/>
</dbReference>
<name>A0A5K8A8V1_9BACT</name>
<gene>
    <name evidence="16" type="ORF">DSCOOX_22630</name>
</gene>
<dbReference type="SUPFAM" id="SSF55785">
    <property type="entry name" value="PYP-like sensor domain (PAS domain)"/>
    <property type="match status" value="1"/>
</dbReference>
<keyword evidence="11" id="KW-1133">Transmembrane helix</keyword>
<keyword evidence="8" id="KW-0067">ATP-binding</keyword>
<dbReference type="SUPFAM" id="SSF55874">
    <property type="entry name" value="ATPase domain of HSP90 chaperone/DNA topoisomerase II/histidine kinase"/>
    <property type="match status" value="1"/>
</dbReference>
<evidence type="ECO:0000313" key="16">
    <source>
        <dbReference type="EMBL" id="BBO89083.1"/>
    </source>
</evidence>
<feature type="coiled-coil region" evidence="10">
    <location>
        <begin position="418"/>
        <end position="456"/>
    </location>
</feature>
<feature type="domain" description="PAC" evidence="14">
    <location>
        <begin position="375"/>
        <end position="427"/>
    </location>
</feature>
<dbReference type="InterPro" id="IPR003661">
    <property type="entry name" value="HisK_dim/P_dom"/>
</dbReference>
<evidence type="ECO:0000259" key="12">
    <source>
        <dbReference type="PROSITE" id="PS50109"/>
    </source>
</evidence>
<dbReference type="NCBIfam" id="TIGR00229">
    <property type="entry name" value="sensory_box"/>
    <property type="match status" value="1"/>
</dbReference>
<evidence type="ECO:0000256" key="11">
    <source>
        <dbReference type="SAM" id="Phobius"/>
    </source>
</evidence>
<dbReference type="SMART" id="SM00387">
    <property type="entry name" value="HATPase_c"/>
    <property type="match status" value="1"/>
</dbReference>
<dbReference type="SUPFAM" id="SSF47384">
    <property type="entry name" value="Homodimeric domain of signal transducing histidine kinase"/>
    <property type="match status" value="1"/>
</dbReference>
<keyword evidence="4" id="KW-0597">Phosphoprotein</keyword>
<dbReference type="PROSITE" id="PS50113">
    <property type="entry name" value="PAC"/>
    <property type="match status" value="1"/>
</dbReference>
<dbReference type="Proteomes" id="UP000422108">
    <property type="component" value="Chromosome"/>
</dbReference>
<evidence type="ECO:0000256" key="10">
    <source>
        <dbReference type="SAM" id="Coils"/>
    </source>
</evidence>
<keyword evidence="10" id="KW-0175">Coiled coil</keyword>
<dbReference type="InterPro" id="IPR000014">
    <property type="entry name" value="PAS"/>
</dbReference>
<dbReference type="AlphaFoldDB" id="A0A5K8A8V1"/>
<evidence type="ECO:0000256" key="5">
    <source>
        <dbReference type="ARBA" id="ARBA00022679"/>
    </source>
</evidence>
<evidence type="ECO:0000256" key="7">
    <source>
        <dbReference type="ARBA" id="ARBA00022777"/>
    </source>
</evidence>
<evidence type="ECO:0000256" key="9">
    <source>
        <dbReference type="ARBA" id="ARBA00023012"/>
    </source>
</evidence>
<dbReference type="InterPro" id="IPR001610">
    <property type="entry name" value="PAC"/>
</dbReference>
<dbReference type="Gene3D" id="6.10.340.10">
    <property type="match status" value="1"/>
</dbReference>
<comment type="subcellular location">
    <subcellularLocation>
        <location evidence="2">Membrane</location>
    </subcellularLocation>
</comment>
<dbReference type="Gene3D" id="3.30.565.10">
    <property type="entry name" value="Histidine kinase-like ATPase, C-terminal domain"/>
    <property type="match status" value="1"/>
</dbReference>
<reference evidence="16 17" key="1">
    <citation type="submission" date="2019-11" db="EMBL/GenBank/DDBJ databases">
        <title>Comparative genomics of hydrocarbon-degrading Desulfosarcina strains.</title>
        <authorList>
            <person name="Watanabe M."/>
            <person name="Kojima H."/>
            <person name="Fukui M."/>
        </authorList>
    </citation>
    <scope>NUCLEOTIDE SEQUENCE [LARGE SCALE GENOMIC DNA]</scope>
    <source>
        <strain evidence="17">oXyS1</strain>
    </source>
</reference>
<keyword evidence="11" id="KW-0812">Transmembrane</keyword>
<dbReference type="PROSITE" id="PS50112">
    <property type="entry name" value="PAS"/>
    <property type="match status" value="1"/>
</dbReference>
<dbReference type="EMBL" id="AP021879">
    <property type="protein sequence ID" value="BBO89083.1"/>
    <property type="molecule type" value="Genomic_DNA"/>
</dbReference>
<feature type="transmembrane region" description="Helical" evidence="11">
    <location>
        <begin position="12"/>
        <end position="31"/>
    </location>
</feature>
<dbReference type="InterPro" id="IPR000700">
    <property type="entry name" value="PAS-assoc_C"/>
</dbReference>
<dbReference type="CDD" id="cd06225">
    <property type="entry name" value="HAMP"/>
    <property type="match status" value="1"/>
</dbReference>
<dbReference type="EC" id="2.7.13.3" evidence="3"/>
<dbReference type="PRINTS" id="PR00344">
    <property type="entry name" value="BCTRLSENSOR"/>
</dbReference>
<dbReference type="InterPro" id="IPR036890">
    <property type="entry name" value="HATPase_C_sf"/>
</dbReference>
<dbReference type="InterPro" id="IPR003594">
    <property type="entry name" value="HATPase_dom"/>
</dbReference>
<feature type="domain" description="Histidine kinase" evidence="12">
    <location>
        <begin position="465"/>
        <end position="674"/>
    </location>
</feature>
<feature type="transmembrane region" description="Helical" evidence="11">
    <location>
        <begin position="170"/>
        <end position="192"/>
    </location>
</feature>
<dbReference type="SUPFAM" id="SSF158472">
    <property type="entry name" value="HAMP domain-like"/>
    <property type="match status" value="1"/>
</dbReference>
<feature type="domain" description="HAMP" evidence="15">
    <location>
        <begin position="194"/>
        <end position="246"/>
    </location>
</feature>
<organism evidence="16 17">
    <name type="scientific">Desulfosarcina ovata subsp. ovata</name>
    <dbReference type="NCBI Taxonomy" id="2752305"/>
    <lineage>
        <taxon>Bacteria</taxon>
        <taxon>Pseudomonadati</taxon>
        <taxon>Thermodesulfobacteriota</taxon>
        <taxon>Desulfobacteria</taxon>
        <taxon>Desulfobacterales</taxon>
        <taxon>Desulfosarcinaceae</taxon>
        <taxon>Desulfosarcina</taxon>
    </lineage>
</organism>
<dbReference type="GO" id="GO:0005524">
    <property type="term" value="F:ATP binding"/>
    <property type="evidence" value="ECO:0007669"/>
    <property type="project" value="UniProtKB-KW"/>
</dbReference>
<dbReference type="PANTHER" id="PTHR43065:SF46">
    <property type="entry name" value="C4-DICARBOXYLATE TRANSPORT SENSOR PROTEIN DCTB"/>
    <property type="match status" value="1"/>
</dbReference>
<evidence type="ECO:0000259" key="13">
    <source>
        <dbReference type="PROSITE" id="PS50112"/>
    </source>
</evidence>
<dbReference type="PANTHER" id="PTHR43065">
    <property type="entry name" value="SENSOR HISTIDINE KINASE"/>
    <property type="match status" value="1"/>
</dbReference>
<sequence length="688" mass="76705">MLKTTSLRNKIILYISSVAIVFLAAGIYANLKADFRIQYENVTAKANALADEIGYAFEVLTIHEDDYSLRRVVEQTATIELVEEVGITDRKGRYLVHNRQGRVGESMAHPLLARVIEEERRHVSVEADKLVVIQPLHGEAYLARYRSDVIGSIVIVMDLAPFNARMRQRALVISLATIAFVALLGLCLGVVVNQLIIRPVGALSVATKQLTDGNWEARVAHKRQDEIGDLAFSFNFMAGAVAEREERLRIQKEEIQQANNELERRVAERTAELVQTAEQLRRELVLRKRTEASLRESEERLSVTLSSIGDAVIATGVAGEVTLMNPVAEQLTGWTRSEAYGRDSQEIFNIVNEETGIRVESPVEKVLRRGIVVGLANHTILISKNGVKIPIDDSGAPIRDDKGNVLGVVLIFRDVTEKRRSRKALKEYSERLEEMVASRTKELRDAQKELVRKERLAALGQLTATVAHEIRNPLGTVRTSIFSLSENIERNEKKRVDRALLLAERNILRCDRIITELLDFTRQKNLKKRPVKIDSWLEHLLAEQTIPEEIEYKLALDTGVSVPVDTEYLRRAVVNVIANALQALEEKGGTEMGLTVRTTIAGERIEIGVADTGPGISDDIREKIFEPLFSTKSIGVGLGLSIVEDIMAEHDGGVEIESESGKGTEVVLWLPVAKQRPATNPIDDTIVK</sequence>
<protein>
    <recommendedName>
        <fullName evidence="3">histidine kinase</fullName>
        <ecNumber evidence="3">2.7.13.3</ecNumber>
    </recommendedName>
</protein>
<dbReference type="SMART" id="SM00304">
    <property type="entry name" value="HAMP"/>
    <property type="match status" value="1"/>
</dbReference>
<dbReference type="PROSITE" id="PS50109">
    <property type="entry name" value="HIS_KIN"/>
    <property type="match status" value="1"/>
</dbReference>
<proteinExistence type="predicted"/>
<keyword evidence="11" id="KW-0472">Membrane</keyword>
<keyword evidence="5" id="KW-0808">Transferase</keyword>
<keyword evidence="7" id="KW-0418">Kinase</keyword>
<dbReference type="CDD" id="cd00130">
    <property type="entry name" value="PAS"/>
    <property type="match status" value="1"/>
</dbReference>
<feature type="coiled-coil region" evidence="10">
    <location>
        <begin position="241"/>
        <end position="279"/>
    </location>
</feature>
<evidence type="ECO:0000256" key="6">
    <source>
        <dbReference type="ARBA" id="ARBA00022741"/>
    </source>
</evidence>
<evidence type="ECO:0000256" key="3">
    <source>
        <dbReference type="ARBA" id="ARBA00012438"/>
    </source>
</evidence>
<evidence type="ECO:0000259" key="15">
    <source>
        <dbReference type="PROSITE" id="PS50885"/>
    </source>
</evidence>
<feature type="domain" description="PAS" evidence="13">
    <location>
        <begin position="297"/>
        <end position="370"/>
    </location>
</feature>
<dbReference type="Pfam" id="PF02518">
    <property type="entry name" value="HATPase_c"/>
    <property type="match status" value="1"/>
</dbReference>
<dbReference type="SMART" id="SM00086">
    <property type="entry name" value="PAC"/>
    <property type="match status" value="1"/>
</dbReference>
<evidence type="ECO:0000313" key="17">
    <source>
        <dbReference type="Proteomes" id="UP000422108"/>
    </source>
</evidence>
<dbReference type="Pfam" id="PF00512">
    <property type="entry name" value="HisKA"/>
    <property type="match status" value="1"/>
</dbReference>
<dbReference type="InterPro" id="IPR004358">
    <property type="entry name" value="Sig_transdc_His_kin-like_C"/>
</dbReference>
<dbReference type="RefSeq" id="WP_155310318.1">
    <property type="nucleotide sequence ID" value="NZ_AP021879.1"/>
</dbReference>
<dbReference type="InterPro" id="IPR013656">
    <property type="entry name" value="PAS_4"/>
</dbReference>
<dbReference type="Gene3D" id="1.10.287.130">
    <property type="match status" value="1"/>
</dbReference>
<evidence type="ECO:0000256" key="8">
    <source>
        <dbReference type="ARBA" id="ARBA00022840"/>
    </source>
</evidence>
<dbReference type="CDD" id="cd00075">
    <property type="entry name" value="HATPase"/>
    <property type="match status" value="1"/>
</dbReference>